<sequence>MSVKALYPYSAEPKDLQANFNGMQLVYVYWRKHLMFCSPFAFLAAPDMPLGDFFEQVLRPAIAAHPDSAGLDFSRVEWQLDDQPFTPDLAASLKDSGIGHKSMLTLTTPGLDGIGGSAT</sequence>
<evidence type="ECO:0000313" key="1">
    <source>
        <dbReference type="EMBL" id="SFQ59598.1"/>
    </source>
</evidence>
<protein>
    <submittedName>
        <fullName evidence="1">Phenol hydroxylase P4 protein</fullName>
    </submittedName>
</protein>
<dbReference type="RefSeq" id="WP_090536270.1">
    <property type="nucleotide sequence ID" value="NZ_FOYD01000001.1"/>
</dbReference>
<accession>A0A1I5ZT17</accession>
<dbReference type="OrthoDB" id="5343663at2"/>
<dbReference type="EMBL" id="FOYD01000001">
    <property type="protein sequence ID" value="SFQ59598.1"/>
    <property type="molecule type" value="Genomic_DNA"/>
</dbReference>
<dbReference type="InterPro" id="IPR043010">
    <property type="entry name" value="Phenol_hydroxylase_sf"/>
</dbReference>
<evidence type="ECO:0000313" key="2">
    <source>
        <dbReference type="Proteomes" id="UP000242815"/>
    </source>
</evidence>
<reference evidence="1 2" key="1">
    <citation type="submission" date="2016-10" db="EMBL/GenBank/DDBJ databases">
        <authorList>
            <person name="de Groot N.N."/>
        </authorList>
    </citation>
    <scope>NUCLEOTIDE SEQUENCE [LARGE SCALE GENOMIC DNA]</scope>
    <source>
        <strain evidence="1 2">JCM 18415</strain>
    </source>
</reference>
<dbReference type="STRING" id="1002526.SAMN05216578_101305"/>
<dbReference type="AlphaFoldDB" id="A0A1I5ZT17"/>
<proteinExistence type="predicted"/>
<organism evidence="1 2">
    <name type="scientific">Halopseudomonas formosensis</name>
    <dbReference type="NCBI Taxonomy" id="1002526"/>
    <lineage>
        <taxon>Bacteria</taxon>
        <taxon>Pseudomonadati</taxon>
        <taxon>Pseudomonadota</taxon>
        <taxon>Gammaproteobacteria</taxon>
        <taxon>Pseudomonadales</taxon>
        <taxon>Pseudomonadaceae</taxon>
        <taxon>Halopseudomonas</taxon>
    </lineage>
</organism>
<dbReference type="InterPro" id="IPR006756">
    <property type="entry name" value="Phenol_hydroxylase"/>
</dbReference>
<name>A0A1I5ZT17_9GAMM</name>
<dbReference type="Gene3D" id="3.10.20.560">
    <property type="entry name" value="Phenol hydroxylase"/>
    <property type="match status" value="1"/>
</dbReference>
<dbReference type="GO" id="GO:0018662">
    <property type="term" value="F:phenol 2-monooxygenase activity"/>
    <property type="evidence" value="ECO:0007669"/>
    <property type="project" value="InterPro"/>
</dbReference>
<dbReference type="Pfam" id="PF04663">
    <property type="entry name" value="Phenol_monoox"/>
    <property type="match status" value="1"/>
</dbReference>
<dbReference type="Proteomes" id="UP000242815">
    <property type="component" value="Unassembled WGS sequence"/>
</dbReference>
<gene>
    <name evidence="1" type="ORF">SAMN05216578_101305</name>
</gene>